<dbReference type="RefSeq" id="XP_056575998.1">
    <property type="nucleotide sequence ID" value="XM_056727426.1"/>
</dbReference>
<accession>A0A9W9RI36</accession>
<organism evidence="1 2">
    <name type="scientific">Penicillium concentricum</name>
    <dbReference type="NCBI Taxonomy" id="293559"/>
    <lineage>
        <taxon>Eukaryota</taxon>
        <taxon>Fungi</taxon>
        <taxon>Dikarya</taxon>
        <taxon>Ascomycota</taxon>
        <taxon>Pezizomycotina</taxon>
        <taxon>Eurotiomycetes</taxon>
        <taxon>Eurotiomycetidae</taxon>
        <taxon>Eurotiales</taxon>
        <taxon>Aspergillaceae</taxon>
        <taxon>Penicillium</taxon>
    </lineage>
</organism>
<gene>
    <name evidence="1" type="ORF">N7517_009703</name>
</gene>
<dbReference type="OrthoDB" id="4424523at2759"/>
<keyword evidence="2" id="KW-1185">Reference proteome</keyword>
<dbReference type="AlphaFoldDB" id="A0A9W9RI36"/>
<evidence type="ECO:0000313" key="1">
    <source>
        <dbReference type="EMBL" id="KAJ5360512.1"/>
    </source>
</evidence>
<evidence type="ECO:0000313" key="2">
    <source>
        <dbReference type="Proteomes" id="UP001147752"/>
    </source>
</evidence>
<dbReference type="EMBL" id="JAPZBT010000004">
    <property type="protein sequence ID" value="KAJ5360512.1"/>
    <property type="molecule type" value="Genomic_DNA"/>
</dbReference>
<reference evidence="1" key="1">
    <citation type="submission" date="2022-12" db="EMBL/GenBank/DDBJ databases">
        <authorList>
            <person name="Petersen C."/>
        </authorList>
    </citation>
    <scope>NUCLEOTIDE SEQUENCE</scope>
    <source>
        <strain evidence="1">IBT 3081</strain>
    </source>
</reference>
<comment type="caution">
    <text evidence="1">The sequence shown here is derived from an EMBL/GenBank/DDBJ whole genome shotgun (WGS) entry which is preliminary data.</text>
</comment>
<dbReference type="Proteomes" id="UP001147752">
    <property type="component" value="Unassembled WGS sequence"/>
</dbReference>
<reference evidence="1" key="2">
    <citation type="journal article" date="2023" name="IMA Fungus">
        <title>Comparative genomic study of the Penicillium genus elucidates a diverse pangenome and 15 lateral gene transfer events.</title>
        <authorList>
            <person name="Petersen C."/>
            <person name="Sorensen T."/>
            <person name="Nielsen M.R."/>
            <person name="Sondergaard T.E."/>
            <person name="Sorensen J.L."/>
            <person name="Fitzpatrick D.A."/>
            <person name="Frisvad J.C."/>
            <person name="Nielsen K.L."/>
        </authorList>
    </citation>
    <scope>NUCLEOTIDE SEQUENCE</scope>
    <source>
        <strain evidence="1">IBT 3081</strain>
    </source>
</reference>
<dbReference type="GeneID" id="81466609"/>
<protein>
    <submittedName>
        <fullName evidence="1">Uncharacterized protein</fullName>
    </submittedName>
</protein>
<sequence>MAIGVFNHHLKTIAGATSKSPEDAAKKLLGVLQKWFDTLEVPSDWEALYVRPPMMIDECSVVNVEEERLASFRRKS</sequence>
<proteinExistence type="predicted"/>
<name>A0A9W9RI36_9EURO</name>